<keyword evidence="1" id="KW-0472">Membrane</keyword>
<evidence type="ECO:0000256" key="1">
    <source>
        <dbReference type="SAM" id="Phobius"/>
    </source>
</evidence>
<dbReference type="Proteomes" id="UP000276834">
    <property type="component" value="Unassembled WGS sequence"/>
</dbReference>
<dbReference type="EMBL" id="QUSF01000042">
    <property type="protein sequence ID" value="RLV98347.1"/>
    <property type="molecule type" value="Genomic_DNA"/>
</dbReference>
<accession>A0A3L8S919</accession>
<dbReference type="AlphaFoldDB" id="A0A3L8S919"/>
<gene>
    <name evidence="2" type="ORF">DV515_00010876</name>
</gene>
<proteinExistence type="predicted"/>
<keyword evidence="3" id="KW-1185">Reference proteome</keyword>
<protein>
    <submittedName>
        <fullName evidence="2">Uncharacterized protein</fullName>
    </submittedName>
</protein>
<reference evidence="2 3" key="1">
    <citation type="journal article" date="2018" name="Proc. R. Soc. B">
        <title>A non-coding region near Follistatin controls head colour polymorphism in the Gouldian finch.</title>
        <authorList>
            <person name="Toomey M.B."/>
            <person name="Marques C.I."/>
            <person name="Andrade P."/>
            <person name="Araujo P.M."/>
            <person name="Sabatino S."/>
            <person name="Gazda M.A."/>
            <person name="Afonso S."/>
            <person name="Lopes R.J."/>
            <person name="Corbo J.C."/>
            <person name="Carneiro M."/>
        </authorList>
    </citation>
    <scope>NUCLEOTIDE SEQUENCE [LARGE SCALE GENOMIC DNA]</scope>
    <source>
        <strain evidence="2">Red01</strain>
        <tissue evidence="2">Muscle</tissue>
    </source>
</reference>
<comment type="caution">
    <text evidence="2">The sequence shown here is derived from an EMBL/GenBank/DDBJ whole genome shotgun (WGS) entry which is preliminary data.</text>
</comment>
<sequence>MTHLNNETGPGVIEIATERIQKLDISIIPKIDLVYLKHLLTPLYALHYWVFVRCFRLAFALLPARRRHRKEFQISILLAEVVATVISF</sequence>
<organism evidence="2 3">
    <name type="scientific">Chloebia gouldiae</name>
    <name type="common">Gouldian finch</name>
    <name type="synonym">Erythrura gouldiae</name>
    <dbReference type="NCBI Taxonomy" id="44316"/>
    <lineage>
        <taxon>Eukaryota</taxon>
        <taxon>Metazoa</taxon>
        <taxon>Chordata</taxon>
        <taxon>Craniata</taxon>
        <taxon>Vertebrata</taxon>
        <taxon>Euteleostomi</taxon>
        <taxon>Archelosauria</taxon>
        <taxon>Archosauria</taxon>
        <taxon>Dinosauria</taxon>
        <taxon>Saurischia</taxon>
        <taxon>Theropoda</taxon>
        <taxon>Coelurosauria</taxon>
        <taxon>Aves</taxon>
        <taxon>Neognathae</taxon>
        <taxon>Neoaves</taxon>
        <taxon>Telluraves</taxon>
        <taxon>Australaves</taxon>
        <taxon>Passeriformes</taxon>
        <taxon>Passeroidea</taxon>
        <taxon>Passeridae</taxon>
        <taxon>Chloebia</taxon>
    </lineage>
</organism>
<evidence type="ECO:0000313" key="2">
    <source>
        <dbReference type="EMBL" id="RLV98347.1"/>
    </source>
</evidence>
<feature type="transmembrane region" description="Helical" evidence="1">
    <location>
        <begin position="46"/>
        <end position="64"/>
    </location>
</feature>
<keyword evidence="1" id="KW-0812">Transmembrane</keyword>
<evidence type="ECO:0000313" key="3">
    <source>
        <dbReference type="Proteomes" id="UP000276834"/>
    </source>
</evidence>
<name>A0A3L8S919_CHLGU</name>
<keyword evidence="1" id="KW-1133">Transmembrane helix</keyword>